<dbReference type="CDD" id="cd19757">
    <property type="entry name" value="Bbox1"/>
    <property type="match status" value="1"/>
</dbReference>
<reference evidence="4" key="1">
    <citation type="journal article" date="2011" name="PLoS Biol.">
        <title>Gene gain and loss during evolution of obligate parasitism in the white rust pathogen of Arabidopsis thaliana.</title>
        <authorList>
            <person name="Kemen E."/>
            <person name="Gardiner A."/>
            <person name="Schultz-Larsen T."/>
            <person name="Kemen A.C."/>
            <person name="Balmuth A.L."/>
            <person name="Robert-Seilaniantz A."/>
            <person name="Bailey K."/>
            <person name="Holub E."/>
            <person name="Studholme D.J."/>
            <person name="Maclean D."/>
            <person name="Jones J.D."/>
        </authorList>
    </citation>
    <scope>NUCLEOTIDE SEQUENCE</scope>
</reference>
<dbReference type="GO" id="GO:0008270">
    <property type="term" value="F:zinc ion binding"/>
    <property type="evidence" value="ECO:0007669"/>
    <property type="project" value="UniProtKB-KW"/>
</dbReference>
<dbReference type="InterPro" id="IPR001660">
    <property type="entry name" value="SAM"/>
</dbReference>
<dbReference type="SUPFAM" id="SSF47769">
    <property type="entry name" value="SAM/Pointed domain"/>
    <property type="match status" value="1"/>
</dbReference>
<evidence type="ECO:0000256" key="1">
    <source>
        <dbReference type="PROSITE-ProRule" id="PRU00024"/>
    </source>
</evidence>
<evidence type="ECO:0000259" key="3">
    <source>
        <dbReference type="PROSITE" id="PS50119"/>
    </source>
</evidence>
<sequence length="384" mass="43532">MTHQETFSKQRISCDSHHLSNIHRFTESPTVSSDTEALDSNASVHGGDIDTCLYGSVVGMDQMLMLERNSSAEGDSSRPLCRGLTSSLSPCALYTIRRYSYGSNQTTTESSKSEGSCEECDREEAKQNCEECGMRFCLECDAHWHRKGKLRYHTRTMLNSEFVTPMTLCEPFDENKEPIKWAVDDILAWLRSHELDIFSEDVEKYKIDGAFLLSTKMDIFLSITSQNTRGEKRKFAREIQKLKRIALCNLRRINMNKLSGVISLAAIVASAYAQVTVMDAGGSPQMKIEQSTPGHSEDTKNVLTDATALVNKNNAVVDNNIGVSDSNVLLTQNDRFHVKKQSGTIHVHGAKKNEEDEDQDQEYFWRGGYGYPSYGYNYRYRNWW</sequence>
<dbReference type="GO" id="GO:0016301">
    <property type="term" value="F:kinase activity"/>
    <property type="evidence" value="ECO:0007669"/>
    <property type="project" value="UniProtKB-KW"/>
</dbReference>
<dbReference type="PROSITE" id="PS50105">
    <property type="entry name" value="SAM_DOMAIN"/>
    <property type="match status" value="1"/>
</dbReference>
<dbReference type="PROSITE" id="PS50119">
    <property type="entry name" value="ZF_BBOX"/>
    <property type="match status" value="1"/>
</dbReference>
<keyword evidence="1" id="KW-0862">Zinc</keyword>
<keyword evidence="1" id="KW-0479">Metal-binding</keyword>
<gene>
    <name evidence="4" type="primary">AlNc14C126G6825</name>
    <name evidence="4" type="ORF">ALNC14_077000</name>
</gene>
<accession>F0WJV5</accession>
<evidence type="ECO:0000313" key="4">
    <source>
        <dbReference type="EMBL" id="CCA21557.1"/>
    </source>
</evidence>
<reference evidence="4" key="2">
    <citation type="submission" date="2011-02" db="EMBL/GenBank/DDBJ databases">
        <authorList>
            <person name="MacLean D."/>
        </authorList>
    </citation>
    <scope>NUCLEOTIDE SEQUENCE</scope>
</reference>
<dbReference type="HOGENOM" id="CLU_720445_0_0_1"/>
<evidence type="ECO:0000259" key="2">
    <source>
        <dbReference type="PROSITE" id="PS50105"/>
    </source>
</evidence>
<dbReference type="AlphaFoldDB" id="F0WJV5"/>
<dbReference type="InterPro" id="IPR013761">
    <property type="entry name" value="SAM/pointed_sf"/>
</dbReference>
<feature type="domain" description="B box-type" evidence="3">
    <location>
        <begin position="112"/>
        <end position="158"/>
    </location>
</feature>
<dbReference type="Gene3D" id="1.10.150.50">
    <property type="entry name" value="Transcription Factor, Ets-1"/>
    <property type="match status" value="1"/>
</dbReference>
<keyword evidence="4" id="KW-0418">Kinase</keyword>
<name>F0WJV5_9STRA</name>
<keyword evidence="1" id="KW-0863">Zinc-finger</keyword>
<organism evidence="4">
    <name type="scientific">Albugo laibachii Nc14</name>
    <dbReference type="NCBI Taxonomy" id="890382"/>
    <lineage>
        <taxon>Eukaryota</taxon>
        <taxon>Sar</taxon>
        <taxon>Stramenopiles</taxon>
        <taxon>Oomycota</taxon>
        <taxon>Peronosporomycetes</taxon>
        <taxon>Albuginales</taxon>
        <taxon>Albuginaceae</taxon>
        <taxon>Albugo</taxon>
    </lineage>
</organism>
<dbReference type="InterPro" id="IPR000315">
    <property type="entry name" value="Znf_B-box"/>
</dbReference>
<proteinExistence type="predicted"/>
<feature type="domain" description="SAM" evidence="2">
    <location>
        <begin position="181"/>
        <end position="245"/>
    </location>
</feature>
<dbReference type="EMBL" id="FR824171">
    <property type="protein sequence ID" value="CCA21557.1"/>
    <property type="molecule type" value="Genomic_DNA"/>
</dbReference>
<protein>
    <submittedName>
        <fullName evidence="4">Mitogenactivated protein kinase kinase putative</fullName>
    </submittedName>
</protein>
<keyword evidence="4" id="KW-0808">Transferase</keyword>